<dbReference type="KEGG" id="xak:KIMC2_19390"/>
<reference evidence="5 6" key="1">
    <citation type="journal article" date="2023" name="Microbiol. Spectr.">
        <title>Symbiosis of Carpenter Bees with Uncharacterized Lactic Acid Bacteria Showing NAD Auxotrophy.</title>
        <authorList>
            <person name="Kawasaki S."/>
            <person name="Ozawa K."/>
            <person name="Mori T."/>
            <person name="Yamamoto A."/>
            <person name="Ito M."/>
            <person name="Ohkuma M."/>
            <person name="Sakamoto M."/>
            <person name="Matsutani M."/>
        </authorList>
    </citation>
    <scope>NUCLEOTIDE SEQUENCE [LARGE SCALE GENOMIC DNA]</scope>
    <source>
        <strain evidence="5 6">KimC2</strain>
    </source>
</reference>
<dbReference type="PANTHER" id="PTHR47670:SF1">
    <property type="entry name" value="ADENYLYLSULFATASE HINT3"/>
    <property type="match status" value="1"/>
</dbReference>
<evidence type="ECO:0000256" key="3">
    <source>
        <dbReference type="PROSITE-ProRule" id="PRU00464"/>
    </source>
</evidence>
<feature type="short sequence motif" description="Histidine triad motif" evidence="2 3">
    <location>
        <begin position="97"/>
        <end position="101"/>
    </location>
</feature>
<dbReference type="GO" id="GO:0006790">
    <property type="term" value="P:sulfur compound metabolic process"/>
    <property type="evidence" value="ECO:0007669"/>
    <property type="project" value="TreeGrafter"/>
</dbReference>
<gene>
    <name evidence="5" type="ORF">KIMC2_19390</name>
</gene>
<dbReference type="InterPro" id="IPR001310">
    <property type="entry name" value="Histidine_triad_HIT"/>
</dbReference>
<dbReference type="EMBL" id="AP026801">
    <property type="protein sequence ID" value="BDR57377.1"/>
    <property type="molecule type" value="Genomic_DNA"/>
</dbReference>
<dbReference type="PROSITE" id="PS51084">
    <property type="entry name" value="HIT_2"/>
    <property type="match status" value="1"/>
</dbReference>
<evidence type="ECO:0000313" key="5">
    <source>
        <dbReference type="EMBL" id="BDR57377.1"/>
    </source>
</evidence>
<dbReference type="Gene3D" id="3.30.428.10">
    <property type="entry name" value="HIT-like"/>
    <property type="match status" value="1"/>
</dbReference>
<dbReference type="SUPFAM" id="SSF54197">
    <property type="entry name" value="HIT-like"/>
    <property type="match status" value="1"/>
</dbReference>
<dbReference type="GO" id="GO:0009150">
    <property type="term" value="P:purine ribonucleotide metabolic process"/>
    <property type="evidence" value="ECO:0007669"/>
    <property type="project" value="TreeGrafter"/>
</dbReference>
<organism evidence="5 6">
    <name type="scientific">Xylocopilactobacillus apis</name>
    <dbReference type="NCBI Taxonomy" id="2932183"/>
    <lineage>
        <taxon>Bacteria</taxon>
        <taxon>Bacillati</taxon>
        <taxon>Bacillota</taxon>
        <taxon>Bacilli</taxon>
        <taxon>Lactobacillales</taxon>
        <taxon>Lactobacillaceae</taxon>
        <taxon>Xylocopilactobacillus</taxon>
    </lineage>
</organism>
<dbReference type="PANTHER" id="PTHR47670">
    <property type="entry name" value="ADENYLYLSULFATASE HINT3"/>
    <property type="match status" value="1"/>
</dbReference>
<proteinExistence type="predicted"/>
<accession>A0AAU9D9A1</accession>
<dbReference type="Proteomes" id="UP001321804">
    <property type="component" value="Chromosome"/>
</dbReference>
<evidence type="ECO:0000256" key="2">
    <source>
        <dbReference type="PIRSR" id="PIRSR601310-3"/>
    </source>
</evidence>
<evidence type="ECO:0000259" key="4">
    <source>
        <dbReference type="PROSITE" id="PS51084"/>
    </source>
</evidence>
<name>A0AAU9D9A1_9LACO</name>
<dbReference type="AlphaFoldDB" id="A0AAU9D9A1"/>
<dbReference type="PRINTS" id="PR00332">
    <property type="entry name" value="HISTRIAD"/>
</dbReference>
<protein>
    <submittedName>
        <fullName evidence="5">Hydrolase</fullName>
    </submittedName>
</protein>
<sequence length="138" mass="15686">MEQCIFCQIANHESPAKIVYENDSSMIIMAKEQDVSGHLLAFSKTHATDVTSIDPENWLELQNTIKKVSDHVINDCGYAGVNLLCASGKAAGQSVNHLHFHLILRQDHDGIDAWPHLEEKNQLDRDEVYRKIKNWSNF</sequence>
<keyword evidence="6" id="KW-1185">Reference proteome</keyword>
<dbReference type="Pfam" id="PF01230">
    <property type="entry name" value="HIT"/>
    <property type="match status" value="1"/>
</dbReference>
<evidence type="ECO:0000256" key="1">
    <source>
        <dbReference type="PIRSR" id="PIRSR601310-1"/>
    </source>
</evidence>
<evidence type="ECO:0000313" key="6">
    <source>
        <dbReference type="Proteomes" id="UP001321804"/>
    </source>
</evidence>
<dbReference type="InterPro" id="IPR036265">
    <property type="entry name" value="HIT-like_sf"/>
</dbReference>
<feature type="active site" description="Tele-AMP-histidine intermediate" evidence="1">
    <location>
        <position position="99"/>
    </location>
</feature>
<dbReference type="GO" id="GO:0047627">
    <property type="term" value="F:adenylylsulfatase activity"/>
    <property type="evidence" value="ECO:0007669"/>
    <property type="project" value="TreeGrafter"/>
</dbReference>
<keyword evidence="5" id="KW-0378">Hydrolase</keyword>
<dbReference type="InterPro" id="IPR011146">
    <property type="entry name" value="HIT-like"/>
</dbReference>
<feature type="domain" description="HIT" evidence="4">
    <location>
        <begin position="5"/>
        <end position="112"/>
    </location>
</feature>
<dbReference type="RefSeq" id="WP_317696431.1">
    <property type="nucleotide sequence ID" value="NZ_AP026801.1"/>
</dbReference>